<dbReference type="EC" id="2.7.8.7" evidence="1"/>
<dbReference type="Pfam" id="PF05859">
    <property type="entry name" value="Mis12"/>
    <property type="match status" value="1"/>
</dbReference>
<dbReference type="InterPro" id="IPR050559">
    <property type="entry name" value="P-Pant_transferase_sf"/>
</dbReference>
<organism evidence="5 6">
    <name type="scientific">Ceratobasidium theobromae</name>
    <dbReference type="NCBI Taxonomy" id="1582974"/>
    <lineage>
        <taxon>Eukaryota</taxon>
        <taxon>Fungi</taxon>
        <taxon>Dikarya</taxon>
        <taxon>Basidiomycota</taxon>
        <taxon>Agaricomycotina</taxon>
        <taxon>Agaricomycetes</taxon>
        <taxon>Cantharellales</taxon>
        <taxon>Ceratobasidiaceae</taxon>
        <taxon>Ceratobasidium</taxon>
    </lineage>
</organism>
<feature type="compositionally biased region" description="Basic residues" evidence="3">
    <location>
        <begin position="682"/>
        <end position="698"/>
    </location>
</feature>
<dbReference type="OrthoDB" id="26719at2759"/>
<evidence type="ECO:0000259" key="4">
    <source>
        <dbReference type="Pfam" id="PF01648"/>
    </source>
</evidence>
<dbReference type="InterPro" id="IPR037143">
    <property type="entry name" value="4-PPantetheinyl_Trfase_dom_sf"/>
</dbReference>
<feature type="compositionally biased region" description="Acidic residues" evidence="3">
    <location>
        <begin position="722"/>
        <end position="733"/>
    </location>
</feature>
<name>A0A5N5QF35_9AGAM</name>
<feature type="domain" description="4'-phosphopantetheinyl transferase" evidence="4">
    <location>
        <begin position="124"/>
        <end position="202"/>
    </location>
</feature>
<dbReference type="GO" id="GO:0019878">
    <property type="term" value="P:lysine biosynthetic process via aminoadipic acid"/>
    <property type="evidence" value="ECO:0007669"/>
    <property type="project" value="TreeGrafter"/>
</dbReference>
<evidence type="ECO:0000256" key="3">
    <source>
        <dbReference type="SAM" id="MobiDB-lite"/>
    </source>
</evidence>
<proteinExistence type="predicted"/>
<feature type="region of interest" description="Disordered" evidence="3">
    <location>
        <begin position="663"/>
        <end position="733"/>
    </location>
</feature>
<dbReference type="Pfam" id="PF01648">
    <property type="entry name" value="ACPS"/>
    <property type="match status" value="1"/>
</dbReference>
<evidence type="ECO:0000256" key="2">
    <source>
        <dbReference type="ARBA" id="ARBA00022679"/>
    </source>
</evidence>
<sequence length="733" mass="82030">MTSSRPSEKEPLLHSWIITLGRQATADEFSMCLRVLDPKSYEKIISIPDPDEAWKSLVGRLIPYVLMDQRKAPRTSWSLNETKFGKPYIDHGNDQKTIGYNITHTHNIVGMACAIGPKHKVWNIGIDAMRISPMDGTTVDDFIESLIHKLTPLEMTFLAPELSDEVKLRRLYILWTLKESYTKALGQPIGFDFSRIECDIPKRVIRVDGEPLYGWEFRLFRANTGVLRNGTLLEESYQCTTAIYRGNQPTKLLWEHDDGVGENDKWLRFVRVEDLIHYVKTHISQKPQSRLRIYLFVLIWGYDMSNNLDFLLFYLATDIRGCPSNCASNLYIAVEPCTVPPLSREYGACEPPLAHLTLSKASQNARNAMLTELLGFVPQLLLDDIADAATDTVNNAIDGLEVYLRNEWLPKREQQPPPEELEAEVENGLLEFHTLLCGHRDMSIDMLETWSMRNVFCVPDQLGVVMPHHRGLDLTTVPGRDVQLQVELDVVRRKIENARAFQLQLEQAEHVSQRRLERSKARLDKIKQLQAADTDQVEHLAKKLRALFSTISSLPTTAPPLASSLSSGKKHTDSRADFLEWAVKRLVTSSTPGPTGELGPLAKDIQDDHEEPDESKLVGPSTHFRSGSPVADPQEPPGATGQLSTIFETSFVDRASDGSLSQNVTGSFDSTLTEGVGQTGTVKRRRSSVLGGSKRRRSSMGLSERAKAFSTDLNVPSTEGVAGDDGEAGEEQS</sequence>
<dbReference type="AlphaFoldDB" id="A0A5N5QF35"/>
<dbReference type="EMBL" id="SSOP01000194">
    <property type="protein sequence ID" value="KAB5590133.1"/>
    <property type="molecule type" value="Genomic_DNA"/>
</dbReference>
<dbReference type="SUPFAM" id="SSF56214">
    <property type="entry name" value="4'-phosphopantetheinyl transferase"/>
    <property type="match status" value="2"/>
</dbReference>
<dbReference type="Proteomes" id="UP000383932">
    <property type="component" value="Unassembled WGS sequence"/>
</dbReference>
<protein>
    <recommendedName>
        <fullName evidence="1">holo-[acyl-carrier-protein] synthase</fullName>
        <ecNumber evidence="1">2.7.8.7</ecNumber>
    </recommendedName>
</protein>
<gene>
    <name evidence="5" type="ORF">CTheo_6420</name>
</gene>
<evidence type="ECO:0000313" key="5">
    <source>
        <dbReference type="EMBL" id="KAB5590133.1"/>
    </source>
</evidence>
<dbReference type="PANTHER" id="PTHR12215:SF10">
    <property type="entry name" value="L-AMINOADIPATE-SEMIALDEHYDE DEHYDROGENASE-PHOSPHOPANTETHEINYL TRANSFERASE"/>
    <property type="match status" value="1"/>
</dbReference>
<dbReference type="PANTHER" id="PTHR12215">
    <property type="entry name" value="PHOSPHOPANTETHEINE TRANSFERASE"/>
    <property type="match status" value="1"/>
</dbReference>
<dbReference type="InterPro" id="IPR008278">
    <property type="entry name" value="4-PPantetheinyl_Trfase_dom"/>
</dbReference>
<evidence type="ECO:0000256" key="1">
    <source>
        <dbReference type="ARBA" id="ARBA00013172"/>
    </source>
</evidence>
<dbReference type="GO" id="GO:0005634">
    <property type="term" value="C:nucleus"/>
    <property type="evidence" value="ECO:0007669"/>
    <property type="project" value="InterPro"/>
</dbReference>
<dbReference type="GO" id="GO:0000287">
    <property type="term" value="F:magnesium ion binding"/>
    <property type="evidence" value="ECO:0007669"/>
    <property type="project" value="InterPro"/>
</dbReference>
<feature type="compositionally biased region" description="Polar residues" evidence="3">
    <location>
        <begin position="663"/>
        <end position="673"/>
    </location>
</feature>
<accession>A0A5N5QF35</accession>
<dbReference type="GO" id="GO:0000278">
    <property type="term" value="P:mitotic cell cycle"/>
    <property type="evidence" value="ECO:0007669"/>
    <property type="project" value="InterPro"/>
</dbReference>
<dbReference type="InterPro" id="IPR008685">
    <property type="entry name" value="Centromere_Mis12"/>
</dbReference>
<comment type="caution">
    <text evidence="5">The sequence shown here is derived from an EMBL/GenBank/DDBJ whole genome shotgun (WGS) entry which is preliminary data.</text>
</comment>
<keyword evidence="6" id="KW-1185">Reference proteome</keyword>
<reference evidence="5 6" key="1">
    <citation type="journal article" date="2019" name="Fungal Biol. Biotechnol.">
        <title>Draft genome sequence of fastidious pathogen Ceratobasidium theobromae, which causes vascular-streak dieback in Theobroma cacao.</title>
        <authorList>
            <person name="Ali S.S."/>
            <person name="Asman A."/>
            <person name="Shao J."/>
            <person name="Firmansyah A.P."/>
            <person name="Susilo A.W."/>
            <person name="Rosmana A."/>
            <person name="McMahon P."/>
            <person name="Junaid M."/>
            <person name="Guest D."/>
            <person name="Kheng T.Y."/>
            <person name="Meinhardt L.W."/>
            <person name="Bailey B.A."/>
        </authorList>
    </citation>
    <scope>NUCLEOTIDE SEQUENCE [LARGE SCALE GENOMIC DNA]</scope>
    <source>
        <strain evidence="5 6">CT2</strain>
    </source>
</reference>
<evidence type="ECO:0000313" key="6">
    <source>
        <dbReference type="Proteomes" id="UP000383932"/>
    </source>
</evidence>
<keyword evidence="2 5" id="KW-0808">Transferase</keyword>
<dbReference type="Gene3D" id="3.90.470.20">
    <property type="entry name" value="4'-phosphopantetheinyl transferase domain"/>
    <property type="match status" value="1"/>
</dbReference>
<feature type="region of interest" description="Disordered" evidence="3">
    <location>
        <begin position="589"/>
        <end position="642"/>
    </location>
</feature>
<dbReference type="GO" id="GO:0005829">
    <property type="term" value="C:cytosol"/>
    <property type="evidence" value="ECO:0007669"/>
    <property type="project" value="TreeGrafter"/>
</dbReference>
<dbReference type="GO" id="GO:0008897">
    <property type="term" value="F:holo-[acyl-carrier-protein] synthase activity"/>
    <property type="evidence" value="ECO:0007669"/>
    <property type="project" value="UniProtKB-EC"/>
</dbReference>
<dbReference type="GO" id="GO:0000775">
    <property type="term" value="C:chromosome, centromeric region"/>
    <property type="evidence" value="ECO:0007669"/>
    <property type="project" value="InterPro"/>
</dbReference>